<reference evidence="1 2" key="1">
    <citation type="journal article" date="2021" name="Front. Genet.">
        <title>Chromosome-Level Genome Assembly Reveals Significant Gene Expansion in the Toll and IMD Signaling Pathways of Dendrolimus kikuchii.</title>
        <authorList>
            <person name="Zhou J."/>
            <person name="Wu P."/>
            <person name="Xiong Z."/>
            <person name="Liu N."/>
            <person name="Zhao N."/>
            <person name="Ji M."/>
            <person name="Qiu Y."/>
            <person name="Yang B."/>
        </authorList>
    </citation>
    <scope>NUCLEOTIDE SEQUENCE [LARGE SCALE GENOMIC DNA]</scope>
    <source>
        <strain evidence="1">Ann1</strain>
    </source>
</reference>
<accession>A0ACC1DC69</accession>
<proteinExistence type="predicted"/>
<protein>
    <submittedName>
        <fullName evidence="1">Uncharacterized protein</fullName>
    </submittedName>
</protein>
<gene>
    <name evidence="1" type="ORF">K1T71_002255</name>
</gene>
<sequence>MAYPNHAPPPPPPQTMGSTNTVFITETRFDPSYLRTPPGMLKAAVIVRVINDGRSVYWCHFSVILSVQEWRKNTISCGLAACRKRRLNNPQPVTPPPPLLSLVYLNIYKLRVTLFVCYGLLNYLTDFNQIFSSCFFGYLAMVVYGVDAFLKAKALKAGELAQGRRVVTKQTHVTTPPALP</sequence>
<dbReference type="Proteomes" id="UP000824533">
    <property type="component" value="Linkage Group LG04"/>
</dbReference>
<dbReference type="EMBL" id="CM034390">
    <property type="protein sequence ID" value="KAJ0181533.1"/>
    <property type="molecule type" value="Genomic_DNA"/>
</dbReference>
<comment type="caution">
    <text evidence="1">The sequence shown here is derived from an EMBL/GenBank/DDBJ whole genome shotgun (WGS) entry which is preliminary data.</text>
</comment>
<organism evidence="1 2">
    <name type="scientific">Dendrolimus kikuchii</name>
    <dbReference type="NCBI Taxonomy" id="765133"/>
    <lineage>
        <taxon>Eukaryota</taxon>
        <taxon>Metazoa</taxon>
        <taxon>Ecdysozoa</taxon>
        <taxon>Arthropoda</taxon>
        <taxon>Hexapoda</taxon>
        <taxon>Insecta</taxon>
        <taxon>Pterygota</taxon>
        <taxon>Neoptera</taxon>
        <taxon>Endopterygota</taxon>
        <taxon>Lepidoptera</taxon>
        <taxon>Glossata</taxon>
        <taxon>Ditrysia</taxon>
        <taxon>Bombycoidea</taxon>
        <taxon>Lasiocampidae</taxon>
        <taxon>Dendrolimus</taxon>
    </lineage>
</organism>
<name>A0ACC1DC69_9NEOP</name>
<evidence type="ECO:0000313" key="1">
    <source>
        <dbReference type="EMBL" id="KAJ0181533.1"/>
    </source>
</evidence>
<evidence type="ECO:0000313" key="2">
    <source>
        <dbReference type="Proteomes" id="UP000824533"/>
    </source>
</evidence>
<keyword evidence="2" id="KW-1185">Reference proteome</keyword>